<comment type="caution">
    <text evidence="2">The sequence shown here is derived from an EMBL/GenBank/DDBJ whole genome shotgun (WGS) entry which is preliminary data.</text>
</comment>
<evidence type="ECO:0000313" key="3">
    <source>
        <dbReference type="Proteomes" id="UP001597221"/>
    </source>
</evidence>
<gene>
    <name evidence="2" type="ORF">ACFSBH_03605</name>
</gene>
<proteinExistence type="predicted"/>
<feature type="transmembrane region" description="Helical" evidence="1">
    <location>
        <begin position="7"/>
        <end position="27"/>
    </location>
</feature>
<protein>
    <recommendedName>
        <fullName evidence="4">DUF4179 domain-containing protein</fullName>
    </recommendedName>
</protein>
<evidence type="ECO:0000256" key="1">
    <source>
        <dbReference type="SAM" id="Phobius"/>
    </source>
</evidence>
<dbReference type="RefSeq" id="WP_251513806.1">
    <property type="nucleotide sequence ID" value="NZ_JAMBON010000012.1"/>
</dbReference>
<keyword evidence="1" id="KW-1133">Transmembrane helix</keyword>
<keyword evidence="3" id="KW-1185">Reference proteome</keyword>
<dbReference type="Proteomes" id="UP001597221">
    <property type="component" value="Unassembled WGS sequence"/>
</dbReference>
<evidence type="ECO:0000313" key="2">
    <source>
        <dbReference type="EMBL" id="MFD1606749.1"/>
    </source>
</evidence>
<keyword evidence="1" id="KW-0472">Membrane</keyword>
<name>A0ABW4HMB4_9BACI</name>
<reference evidence="3" key="1">
    <citation type="journal article" date="2019" name="Int. J. Syst. Evol. Microbiol.">
        <title>The Global Catalogue of Microorganisms (GCM) 10K type strain sequencing project: providing services to taxonomists for standard genome sequencing and annotation.</title>
        <authorList>
            <consortium name="The Broad Institute Genomics Platform"/>
            <consortium name="The Broad Institute Genome Sequencing Center for Infectious Disease"/>
            <person name="Wu L."/>
            <person name="Ma J."/>
        </authorList>
    </citation>
    <scope>NUCLEOTIDE SEQUENCE [LARGE SCALE GENOMIC DNA]</scope>
    <source>
        <strain evidence="3">CGMCC 1.12376</strain>
    </source>
</reference>
<accession>A0ABW4HMB4</accession>
<keyword evidence="1" id="KW-0812">Transmembrane</keyword>
<evidence type="ECO:0008006" key="4">
    <source>
        <dbReference type="Google" id="ProtNLM"/>
    </source>
</evidence>
<sequence length="398" mass="46455">MKRYWKVIILPIFIIITFGVLYVHHAIAKNGLPEFELVTVEGDKKIGEQLMIYGDYHTNNDSMWHSFRLTADGIVYQRDLNFFEQYNNFFESNVIQKLIEEDSGFMRGKTEESNLFVDTDKQLAYVGPDFIHNQMEVDVQNKESGDRTSFRLDIPERSKYHQIYVEEVQMIEDTLYAVTINYFGENKDVMIYEISIDEEKIIDHYPLMELPFLDSVNVLSNDTDIGQKEQIVVSVDHIEVTSDGHHLAESEYFTYHFETKESKPITFPDDFTDKPEDPFGAEDYLSQGHIVTGKDNLYFINFTPDGLTYYVYDLVQHKFEEEESITLGTSVLEGLYGIYPEGDSLYLYSQVNENGIQFRKVFMVDLVNAENLYEGEIRMVDGDETNVYGLEIFRIQER</sequence>
<dbReference type="EMBL" id="JBHUDE010000011">
    <property type="protein sequence ID" value="MFD1606749.1"/>
    <property type="molecule type" value="Genomic_DNA"/>
</dbReference>
<organism evidence="2 3">
    <name type="scientific">Oceanobacillus luteolus</name>
    <dbReference type="NCBI Taxonomy" id="1274358"/>
    <lineage>
        <taxon>Bacteria</taxon>
        <taxon>Bacillati</taxon>
        <taxon>Bacillota</taxon>
        <taxon>Bacilli</taxon>
        <taxon>Bacillales</taxon>
        <taxon>Bacillaceae</taxon>
        <taxon>Oceanobacillus</taxon>
    </lineage>
</organism>